<dbReference type="CDD" id="cd24010">
    <property type="entry name" value="ASKHA_NBD_AcK_PK"/>
    <property type="match status" value="1"/>
</dbReference>
<dbReference type="Gene3D" id="3.30.420.40">
    <property type="match status" value="2"/>
</dbReference>
<comment type="function">
    <text evidence="6">Catalyzes the formation of acetyl phosphate from acetate and ATP. Can also catalyze the reverse reaction.</text>
</comment>
<keyword evidence="6" id="KW-0479">Metal-binding</keyword>
<comment type="subunit">
    <text evidence="6">Homodimer.</text>
</comment>
<dbReference type="GO" id="GO:0006085">
    <property type="term" value="P:acetyl-CoA biosynthetic process"/>
    <property type="evidence" value="ECO:0007669"/>
    <property type="project" value="UniProtKB-UniRule"/>
</dbReference>
<dbReference type="PROSITE" id="PS01076">
    <property type="entry name" value="ACETATE_KINASE_2"/>
    <property type="match status" value="1"/>
</dbReference>
<protein>
    <recommendedName>
        <fullName evidence="6">Acetate kinase</fullName>
        <ecNumber evidence="6">2.7.2.1</ecNumber>
    </recommendedName>
    <alternativeName>
        <fullName evidence="6">Acetokinase</fullName>
    </alternativeName>
</protein>
<feature type="active site" description="Proton donor/acceptor" evidence="6">
    <location>
        <position position="147"/>
    </location>
</feature>
<dbReference type="GeneID" id="62677610"/>
<keyword evidence="6" id="KW-0460">Magnesium</keyword>
<comment type="pathway">
    <text evidence="6">Metabolic intermediate biosynthesis; acetyl-CoA biosynthesis; acetyl-CoA from acetate: step 1/2.</text>
</comment>
<feature type="binding site" evidence="6">
    <location>
        <position position="90"/>
    </location>
    <ligand>
        <name>substrate</name>
    </ligand>
</feature>
<dbReference type="AlphaFoldDB" id="A0A3N0AS19"/>
<dbReference type="GO" id="GO:0000287">
    <property type="term" value="F:magnesium ion binding"/>
    <property type="evidence" value="ECO:0007669"/>
    <property type="project" value="UniProtKB-UniRule"/>
</dbReference>
<evidence type="ECO:0000313" key="8">
    <source>
        <dbReference type="EMBL" id="RNL37524.1"/>
    </source>
</evidence>
<dbReference type="GO" id="GO:0006083">
    <property type="term" value="P:acetate metabolic process"/>
    <property type="evidence" value="ECO:0007669"/>
    <property type="project" value="TreeGrafter"/>
</dbReference>
<dbReference type="RefSeq" id="WP_022739855.1">
    <property type="nucleotide sequence ID" value="NZ_JAMTCE010000002.1"/>
</dbReference>
<accession>A0A3N0AS19</accession>
<dbReference type="EC" id="2.7.2.1" evidence="6"/>
<dbReference type="NCBIfam" id="TIGR00016">
    <property type="entry name" value="ackA"/>
    <property type="match status" value="1"/>
</dbReference>
<keyword evidence="6" id="KW-0963">Cytoplasm</keyword>
<dbReference type="PANTHER" id="PTHR21060:SF15">
    <property type="entry name" value="ACETATE KINASE-RELATED"/>
    <property type="match status" value="1"/>
</dbReference>
<dbReference type="PRINTS" id="PR00471">
    <property type="entry name" value="ACETATEKNASE"/>
</dbReference>
<feature type="binding site" evidence="6">
    <location>
        <position position="7"/>
    </location>
    <ligand>
        <name>Mg(2+)</name>
        <dbReference type="ChEBI" id="CHEBI:18420"/>
    </ligand>
</feature>
<dbReference type="SUPFAM" id="SSF53067">
    <property type="entry name" value="Actin-like ATPase domain"/>
    <property type="match status" value="2"/>
</dbReference>
<sequence length="407" mass="44447">MNVLVLNAGSSSLKYQLINVETHEVLAKGICERVGSAEAFHKHGIDENEVVIDTPMPDHNAAMALVLEALTSGPTKAIDSLDDIDAVGHRVVQGGKYFDRSVLIDDDVVAKIDELAELAPLHNKAALMGIEACREQMPGKPMVAVFDTSFFQTIPPKAYMYPLPYELYEKHAIRKYGAHGTSHRYIAERAAAFMDEPLEDLKLITCHLGNGCSISAIDHGVAVDTSMGLTPLDGLMMGTRCGAIDPAIVPFIMEKENLTAAEVNDLMNKKSGLLGISGISNDLRSVRQASEEGDERAQLAYDMYSNSAKKYIGQYIAVMGGVDAIVLTAGVGENCDKMRRMIFAGLQPLGIKIDLEKNRKGLRGEREISTDDSEVRIVIIPTDEEYMIARDTYQLVKEGTLEITELA</sequence>
<dbReference type="Proteomes" id="UP000278327">
    <property type="component" value="Unassembled WGS sequence"/>
</dbReference>
<reference evidence="8 9" key="1">
    <citation type="journal article" date="2019" name="Microbiol. Resour. Announc.">
        <title>Draft Genome Sequences of Type Strains of Gordonibacter faecihominis, Paraeggerthella hongkongensis, Parvibacter caecicola,Slackia equolifaciens, Slackia faecicanis, and Slackia isoflavoniconvertens.</title>
        <authorList>
            <person name="Danylec N."/>
            <person name="Stoll D.A."/>
            <person name="Dotsch A."/>
            <person name="Huch M."/>
        </authorList>
    </citation>
    <scope>NUCLEOTIDE SEQUENCE [LARGE SCALE GENOMIC DNA]</scope>
    <source>
        <strain evidence="8 9">DSM 18785</strain>
    </source>
</reference>
<dbReference type="EMBL" id="QICA01000012">
    <property type="protein sequence ID" value="RNL37524.1"/>
    <property type="molecule type" value="Genomic_DNA"/>
</dbReference>
<dbReference type="GO" id="GO:0005524">
    <property type="term" value="F:ATP binding"/>
    <property type="evidence" value="ECO:0007669"/>
    <property type="project" value="UniProtKB-KW"/>
</dbReference>
<comment type="catalytic activity">
    <reaction evidence="6">
        <text>acetate + ATP = acetyl phosphate + ADP</text>
        <dbReference type="Rhea" id="RHEA:11352"/>
        <dbReference type="ChEBI" id="CHEBI:22191"/>
        <dbReference type="ChEBI" id="CHEBI:30089"/>
        <dbReference type="ChEBI" id="CHEBI:30616"/>
        <dbReference type="ChEBI" id="CHEBI:456216"/>
        <dbReference type="EC" id="2.7.2.1"/>
    </reaction>
</comment>
<evidence type="ECO:0000256" key="1">
    <source>
        <dbReference type="ARBA" id="ARBA00008748"/>
    </source>
</evidence>
<evidence type="ECO:0000313" key="9">
    <source>
        <dbReference type="Proteomes" id="UP000278327"/>
    </source>
</evidence>
<feature type="site" description="Transition state stabilizer" evidence="6">
    <location>
        <position position="179"/>
    </location>
</feature>
<comment type="subcellular location">
    <subcellularLocation>
        <location evidence="6">Cytoplasm</location>
    </subcellularLocation>
</comment>
<comment type="similarity">
    <text evidence="1 6 7">Belongs to the acetokinase family.</text>
</comment>
<evidence type="ECO:0000256" key="4">
    <source>
        <dbReference type="ARBA" id="ARBA00022777"/>
    </source>
</evidence>
<feature type="binding site" evidence="6">
    <location>
        <begin position="207"/>
        <end position="211"/>
    </location>
    <ligand>
        <name>ATP</name>
        <dbReference type="ChEBI" id="CHEBI:30616"/>
    </ligand>
</feature>
<proteinExistence type="inferred from homology"/>
<evidence type="ECO:0000256" key="7">
    <source>
        <dbReference type="RuleBase" id="RU003835"/>
    </source>
</evidence>
<feature type="binding site" evidence="6">
    <location>
        <begin position="330"/>
        <end position="334"/>
    </location>
    <ligand>
        <name>ATP</name>
        <dbReference type="ChEBI" id="CHEBI:30616"/>
    </ligand>
</feature>
<feature type="binding site" evidence="6">
    <location>
        <position position="384"/>
    </location>
    <ligand>
        <name>Mg(2+)</name>
        <dbReference type="ChEBI" id="CHEBI:18420"/>
    </ligand>
</feature>
<feature type="site" description="Transition state stabilizer" evidence="6">
    <location>
        <position position="240"/>
    </location>
</feature>
<evidence type="ECO:0000256" key="6">
    <source>
        <dbReference type="HAMAP-Rule" id="MF_00020"/>
    </source>
</evidence>
<dbReference type="InterPro" id="IPR043129">
    <property type="entry name" value="ATPase_NBD"/>
</dbReference>
<feature type="binding site" evidence="6">
    <location>
        <begin position="282"/>
        <end position="284"/>
    </location>
    <ligand>
        <name>ATP</name>
        <dbReference type="ChEBI" id="CHEBI:30616"/>
    </ligand>
</feature>
<evidence type="ECO:0000256" key="2">
    <source>
        <dbReference type="ARBA" id="ARBA00022679"/>
    </source>
</evidence>
<keyword evidence="2 6" id="KW-0808">Transferase</keyword>
<dbReference type="GO" id="GO:0005737">
    <property type="term" value="C:cytoplasm"/>
    <property type="evidence" value="ECO:0007669"/>
    <property type="project" value="UniProtKB-SubCell"/>
</dbReference>
<dbReference type="Pfam" id="PF00871">
    <property type="entry name" value="Acetate_kinase"/>
    <property type="match status" value="1"/>
</dbReference>
<keyword evidence="3 6" id="KW-0547">Nucleotide-binding</keyword>
<feature type="binding site" evidence="6">
    <location>
        <position position="14"/>
    </location>
    <ligand>
        <name>ATP</name>
        <dbReference type="ChEBI" id="CHEBI:30616"/>
    </ligand>
</feature>
<evidence type="ECO:0000256" key="5">
    <source>
        <dbReference type="ARBA" id="ARBA00022840"/>
    </source>
</evidence>
<organism evidence="8 9">
    <name type="scientific">Adlercreutzia equolifaciens subsp. celatus DSM 18785</name>
    <dbReference type="NCBI Taxonomy" id="1121021"/>
    <lineage>
        <taxon>Bacteria</taxon>
        <taxon>Bacillati</taxon>
        <taxon>Actinomycetota</taxon>
        <taxon>Coriobacteriia</taxon>
        <taxon>Eggerthellales</taxon>
        <taxon>Eggerthellaceae</taxon>
        <taxon>Adlercreutzia</taxon>
    </lineage>
</organism>
<comment type="caution">
    <text evidence="8">The sequence shown here is derived from an EMBL/GenBank/DDBJ whole genome shotgun (WGS) entry which is preliminary data.</text>
</comment>
<dbReference type="PANTHER" id="PTHR21060">
    <property type="entry name" value="ACETATE KINASE"/>
    <property type="match status" value="1"/>
</dbReference>
<dbReference type="InterPro" id="IPR000890">
    <property type="entry name" value="Aliphatic_acid_kin_short-chain"/>
</dbReference>
<keyword evidence="4 6" id="KW-0418">Kinase</keyword>
<dbReference type="PIRSF" id="PIRSF000722">
    <property type="entry name" value="Acetate_prop_kin"/>
    <property type="match status" value="1"/>
</dbReference>
<dbReference type="UniPathway" id="UPA00340">
    <property type="reaction ID" value="UER00458"/>
</dbReference>
<keyword evidence="9" id="KW-1185">Reference proteome</keyword>
<comment type="cofactor">
    <cofactor evidence="6">
        <name>Mg(2+)</name>
        <dbReference type="ChEBI" id="CHEBI:18420"/>
    </cofactor>
    <cofactor evidence="6">
        <name>Mn(2+)</name>
        <dbReference type="ChEBI" id="CHEBI:29035"/>
    </cofactor>
    <text evidence="6">Mg(2+). Can also accept Mn(2+).</text>
</comment>
<evidence type="ECO:0000256" key="3">
    <source>
        <dbReference type="ARBA" id="ARBA00022741"/>
    </source>
</evidence>
<name>A0A3N0AS19_9ACTN</name>
<dbReference type="GO" id="GO:0008776">
    <property type="term" value="F:acetate kinase activity"/>
    <property type="evidence" value="ECO:0007669"/>
    <property type="project" value="UniProtKB-UniRule"/>
</dbReference>
<dbReference type="InterPro" id="IPR004372">
    <property type="entry name" value="Ac/propionate_kinase"/>
</dbReference>
<dbReference type="PROSITE" id="PS01075">
    <property type="entry name" value="ACETATE_KINASE_1"/>
    <property type="match status" value="1"/>
</dbReference>
<dbReference type="HAMAP" id="MF_00020">
    <property type="entry name" value="Acetate_kinase"/>
    <property type="match status" value="1"/>
</dbReference>
<dbReference type="InterPro" id="IPR023865">
    <property type="entry name" value="Aliphatic_acid_kinase_CS"/>
</dbReference>
<keyword evidence="5 6" id="KW-0067">ATP-binding</keyword>
<gene>
    <name evidence="6" type="primary">ackA</name>
    <name evidence="8" type="ORF">DMP10_07810</name>
</gene>